<dbReference type="InterPro" id="IPR008030">
    <property type="entry name" value="NmrA-like"/>
</dbReference>
<dbReference type="Proteomes" id="UP000749293">
    <property type="component" value="Unassembled WGS sequence"/>
</dbReference>
<evidence type="ECO:0000259" key="3">
    <source>
        <dbReference type="Pfam" id="PF05368"/>
    </source>
</evidence>
<dbReference type="GO" id="GO:0016491">
    <property type="term" value="F:oxidoreductase activity"/>
    <property type="evidence" value="ECO:0007669"/>
    <property type="project" value="UniProtKB-KW"/>
</dbReference>
<name>A0A9P4YLT3_9HYPO</name>
<keyword evidence="5" id="KW-1185">Reference proteome</keyword>
<keyword evidence="1" id="KW-0521">NADP</keyword>
<comment type="caution">
    <text evidence="4">The sequence shown here is derived from an EMBL/GenBank/DDBJ whole genome shotgun (WGS) entry which is preliminary data.</text>
</comment>
<gene>
    <name evidence="4" type="ORF">GMORB2_4852</name>
</gene>
<reference evidence="4" key="1">
    <citation type="submission" date="2020-03" db="EMBL/GenBank/DDBJ databases">
        <title>Site-based positive gene gene selection in Geosmithia morbida across the United States reveals a broad range of putative effectors and factors for local host and environmental adapation.</title>
        <authorList>
            <person name="Onufrak A."/>
            <person name="Murdoch R.W."/>
            <person name="Gazis R."/>
            <person name="Huff M."/>
            <person name="Staton M."/>
            <person name="Klingeman W."/>
            <person name="Hadziabdic D."/>
        </authorList>
    </citation>
    <scope>NUCLEOTIDE SEQUENCE</scope>
    <source>
        <strain evidence="4">1262</strain>
    </source>
</reference>
<accession>A0A9P4YLT3</accession>
<evidence type="ECO:0000256" key="2">
    <source>
        <dbReference type="ARBA" id="ARBA00023002"/>
    </source>
</evidence>
<proteinExistence type="predicted"/>
<feature type="domain" description="NmrA-like" evidence="3">
    <location>
        <begin position="2"/>
        <end position="239"/>
    </location>
</feature>
<dbReference type="Gene3D" id="3.40.50.720">
    <property type="entry name" value="NAD(P)-binding Rossmann-like Domain"/>
    <property type="match status" value="1"/>
</dbReference>
<dbReference type="AlphaFoldDB" id="A0A9P4YLT3"/>
<keyword evidence="2" id="KW-0560">Oxidoreductase</keyword>
<sequence length="309" mass="33615">MTQSVLILGAGELGLAVLEALSKHTLRDEISKLSVAVRRSTIESDAGDKKRSVERIRSLGATLEGTDLAAASVDELAPMLSRYDTVICCTGMDLPAGTQVKIARAVLQARVPRYFPWQFGVDYDVIGQGSSQDLFDEQLAVRALLRGQDATRWTIVSTGVFMSFLVEPAFGIVDLASRTVRALGSWGARITATTPEGIGRVTADVIITGNGSRDTDGIVYAAGDTVSYRELADAVDAQFGPPAFEREVWDADALEEQLQQRPDDGIVKYRETFARGVGVAWDLERTINHQRGMEMCDVKTYLASLGRRP</sequence>
<organism evidence="4 5">
    <name type="scientific">Geosmithia morbida</name>
    <dbReference type="NCBI Taxonomy" id="1094350"/>
    <lineage>
        <taxon>Eukaryota</taxon>
        <taxon>Fungi</taxon>
        <taxon>Dikarya</taxon>
        <taxon>Ascomycota</taxon>
        <taxon>Pezizomycotina</taxon>
        <taxon>Sordariomycetes</taxon>
        <taxon>Hypocreomycetidae</taxon>
        <taxon>Hypocreales</taxon>
        <taxon>Bionectriaceae</taxon>
        <taxon>Geosmithia</taxon>
    </lineage>
</organism>
<dbReference type="PANTHER" id="PTHR47706">
    <property type="entry name" value="NMRA-LIKE FAMILY PROTEIN"/>
    <property type="match status" value="1"/>
</dbReference>
<dbReference type="GeneID" id="55971080"/>
<dbReference type="RefSeq" id="XP_035317985.1">
    <property type="nucleotide sequence ID" value="XM_035466826.1"/>
</dbReference>
<dbReference type="Pfam" id="PF05368">
    <property type="entry name" value="NmrA"/>
    <property type="match status" value="1"/>
</dbReference>
<dbReference type="InterPro" id="IPR045312">
    <property type="entry name" value="PCBER-like"/>
</dbReference>
<dbReference type="OrthoDB" id="5283654at2759"/>
<dbReference type="InterPro" id="IPR036291">
    <property type="entry name" value="NAD(P)-bd_dom_sf"/>
</dbReference>
<evidence type="ECO:0000256" key="1">
    <source>
        <dbReference type="ARBA" id="ARBA00022857"/>
    </source>
</evidence>
<evidence type="ECO:0000313" key="4">
    <source>
        <dbReference type="EMBL" id="KAF4119333.1"/>
    </source>
</evidence>
<dbReference type="EMBL" id="JAANYQ010000027">
    <property type="protein sequence ID" value="KAF4119333.1"/>
    <property type="molecule type" value="Genomic_DNA"/>
</dbReference>
<dbReference type="SUPFAM" id="SSF51735">
    <property type="entry name" value="NAD(P)-binding Rossmann-fold domains"/>
    <property type="match status" value="1"/>
</dbReference>
<evidence type="ECO:0000313" key="5">
    <source>
        <dbReference type="Proteomes" id="UP000749293"/>
    </source>
</evidence>
<dbReference type="InterPro" id="IPR051609">
    <property type="entry name" value="NmrA/Isoflavone_reductase-like"/>
</dbReference>
<protein>
    <submittedName>
        <fullName evidence="4">Glutamyl-tRNA reductase</fullName>
    </submittedName>
</protein>
<dbReference type="CDD" id="cd05259">
    <property type="entry name" value="PCBER_SDR_a"/>
    <property type="match status" value="1"/>
</dbReference>
<dbReference type="PANTHER" id="PTHR47706:SF6">
    <property type="entry name" value="NMRA-LIKE FAMILY PROTEIN (AFU_ORTHOLOGUE AFUA_6G00280)"/>
    <property type="match status" value="1"/>
</dbReference>
<dbReference type="Gene3D" id="3.90.25.10">
    <property type="entry name" value="UDP-galactose 4-epimerase, domain 1"/>
    <property type="match status" value="1"/>
</dbReference>